<gene>
    <name evidence="1" type="ORF">PV327_001624</name>
</gene>
<evidence type="ECO:0000313" key="1">
    <source>
        <dbReference type="EMBL" id="KAK0167760.1"/>
    </source>
</evidence>
<proteinExistence type="predicted"/>
<organism evidence="1 2">
    <name type="scientific">Microctonus hyperodae</name>
    <name type="common">Parasitoid wasp</name>
    <dbReference type="NCBI Taxonomy" id="165561"/>
    <lineage>
        <taxon>Eukaryota</taxon>
        <taxon>Metazoa</taxon>
        <taxon>Ecdysozoa</taxon>
        <taxon>Arthropoda</taxon>
        <taxon>Hexapoda</taxon>
        <taxon>Insecta</taxon>
        <taxon>Pterygota</taxon>
        <taxon>Neoptera</taxon>
        <taxon>Endopterygota</taxon>
        <taxon>Hymenoptera</taxon>
        <taxon>Apocrita</taxon>
        <taxon>Ichneumonoidea</taxon>
        <taxon>Braconidae</taxon>
        <taxon>Euphorinae</taxon>
        <taxon>Microctonus</taxon>
    </lineage>
</organism>
<reference evidence="1" key="1">
    <citation type="journal article" date="2023" name="bioRxiv">
        <title>Scaffold-level genome assemblies of two parasitoid biocontrol wasps reveal the parthenogenesis mechanism and an associated novel virus.</title>
        <authorList>
            <person name="Inwood S."/>
            <person name="Skelly J."/>
            <person name="Guhlin J."/>
            <person name="Harrop T."/>
            <person name="Goldson S."/>
            <person name="Dearden P."/>
        </authorList>
    </citation>
    <scope>NUCLEOTIDE SEQUENCE</scope>
    <source>
        <strain evidence="1">Lincoln</strain>
        <tissue evidence="1">Whole body</tissue>
    </source>
</reference>
<evidence type="ECO:0000313" key="2">
    <source>
        <dbReference type="Proteomes" id="UP001168972"/>
    </source>
</evidence>
<dbReference type="EMBL" id="JAQQBR010001831">
    <property type="protein sequence ID" value="KAK0167760.1"/>
    <property type="molecule type" value="Genomic_DNA"/>
</dbReference>
<comment type="caution">
    <text evidence="1">The sequence shown here is derived from an EMBL/GenBank/DDBJ whole genome shotgun (WGS) entry which is preliminary data.</text>
</comment>
<dbReference type="AlphaFoldDB" id="A0AA39FDV7"/>
<accession>A0AA39FDV7</accession>
<keyword evidence="2" id="KW-1185">Reference proteome</keyword>
<protein>
    <submittedName>
        <fullName evidence="1">Uncharacterized protein</fullName>
    </submittedName>
</protein>
<dbReference type="Proteomes" id="UP001168972">
    <property type="component" value="Unassembled WGS sequence"/>
</dbReference>
<name>A0AA39FDV7_MICHY</name>
<reference evidence="1" key="2">
    <citation type="submission" date="2023-03" db="EMBL/GenBank/DDBJ databases">
        <authorList>
            <person name="Inwood S.N."/>
            <person name="Skelly J.G."/>
            <person name="Guhlin J."/>
            <person name="Harrop T.W.R."/>
            <person name="Goldson S.G."/>
            <person name="Dearden P.K."/>
        </authorList>
    </citation>
    <scope>NUCLEOTIDE SEQUENCE</scope>
    <source>
        <strain evidence="1">Lincoln</strain>
        <tissue evidence="1">Whole body</tissue>
    </source>
</reference>
<sequence>MAGYLAKKCVMWIKCAACLKNAITDESEIIKEYLMIDLMDRGGLKYSSKSLVSLLSVLENHVMRVITKDQLQVDTFFKICYALEDHFVSCHMVGCSEHWKTLSQRFIKFYLIMRSHMLAKSTSQQMNKKLIEMTREARKKAKL</sequence>